<dbReference type="PANTHER" id="PTHR44329">
    <property type="entry name" value="SERINE/THREONINE-PROTEIN KINASE TNNI3K-RELATED"/>
    <property type="match status" value="1"/>
</dbReference>
<dbReference type="InterPro" id="IPR008271">
    <property type="entry name" value="Ser/Thr_kinase_AS"/>
</dbReference>
<feature type="compositionally biased region" description="Polar residues" evidence="7">
    <location>
        <begin position="1"/>
        <end position="10"/>
    </location>
</feature>
<keyword evidence="1" id="KW-0723">Serine/threonine-protein kinase</keyword>
<dbReference type="GO" id="GO:0005524">
    <property type="term" value="F:ATP binding"/>
    <property type="evidence" value="ECO:0007669"/>
    <property type="project" value="UniProtKB-UniRule"/>
</dbReference>
<feature type="region of interest" description="Disordered" evidence="7">
    <location>
        <begin position="1"/>
        <end position="139"/>
    </location>
</feature>
<dbReference type="EMBL" id="HBFQ01034774">
    <property type="protein sequence ID" value="CAD8850167.1"/>
    <property type="molecule type" value="Transcribed_RNA"/>
</dbReference>
<dbReference type="SUPFAM" id="SSF56112">
    <property type="entry name" value="Protein kinase-like (PK-like)"/>
    <property type="match status" value="1"/>
</dbReference>
<evidence type="ECO:0000256" key="7">
    <source>
        <dbReference type="SAM" id="MobiDB-lite"/>
    </source>
</evidence>
<dbReference type="GO" id="GO:0004674">
    <property type="term" value="F:protein serine/threonine kinase activity"/>
    <property type="evidence" value="ECO:0007669"/>
    <property type="project" value="TreeGrafter"/>
</dbReference>
<dbReference type="Gene3D" id="1.10.510.10">
    <property type="entry name" value="Transferase(Phosphotransferase) domain 1"/>
    <property type="match status" value="1"/>
</dbReference>
<sequence length="689" mass="74393">MMPNRENVTSYAPARGHSVSRGDDKPGMSSSSSQAAIASTGPGTSASSMGGSGPAGSSSSGSGIAAAGSGMWPRSPEPRVRMAWQSMVSRPPARDGASLASMVVGPLPRVQGDESLGSARGGRQSVPTERVNGGSGSCAIAHGDEVSKVVRQISFPSRSDSSQVQPSQPPLSVPWPALSDESNGEMAAAPGRPPPQVVTYSARAGRQPYLFALTTDRDPRPSVRSPGRARPPQGIMSLGEQLARGDARAGPSNRSPTRSRPQPYIGYPRPYHIPSSSEQDAFLPGAHSPYQSAGALAAVPQEVQVRGGCSCGGRVSLAEVATPSTGSHAGRPNPGEATSPNAPDWQAVPGVSGAASVGSPVQGLSVEVQPPRSCVEGDDDMELYGLPGEDQHNEPHWDEPPPHKAKGQLTVEERIAYHDLQFVEHLGSGEFGQVFRGFHKDQEVAIKQLYWDNSVLPQVIIEDLEREVESFRHLTHKRLVCFVGACLEIPNLCLVTEYMPGGSLHHLLHVRKLRLPLLHCINMCLQLADGVMYLHSQTPCVVHRDLKSLNVVLDMKLNVKLCDFGLTESMDRTHITKKNNGGSPRYMAPELFDNKSKITEKVDIWSLGCIFTEVFGGPLPYEGINTLADLTREMLVNRRVPTIPEHIPEPIQSINRSCYNFDYRLRPSARQVFDQFKEVKKRLRAQGLL</sequence>
<evidence type="ECO:0000259" key="8">
    <source>
        <dbReference type="PROSITE" id="PS50011"/>
    </source>
</evidence>
<dbReference type="InterPro" id="IPR051681">
    <property type="entry name" value="Ser/Thr_Kinases-Pseudokinases"/>
</dbReference>
<gene>
    <name evidence="9" type="ORF">NSCI0253_LOCUS24517</name>
</gene>
<dbReference type="PROSITE" id="PS00107">
    <property type="entry name" value="PROTEIN_KINASE_ATP"/>
    <property type="match status" value="1"/>
</dbReference>
<evidence type="ECO:0000256" key="6">
    <source>
        <dbReference type="PROSITE-ProRule" id="PRU10141"/>
    </source>
</evidence>
<dbReference type="PANTHER" id="PTHR44329:SF288">
    <property type="entry name" value="MITOGEN-ACTIVATED PROTEIN KINASE KINASE KINASE 20"/>
    <property type="match status" value="1"/>
</dbReference>
<dbReference type="Pfam" id="PF07714">
    <property type="entry name" value="PK_Tyr_Ser-Thr"/>
    <property type="match status" value="1"/>
</dbReference>
<keyword evidence="3 6" id="KW-0547">Nucleotide-binding</keyword>
<protein>
    <recommendedName>
        <fullName evidence="8">Protein kinase domain-containing protein</fullName>
    </recommendedName>
</protein>
<dbReference type="InterPro" id="IPR017441">
    <property type="entry name" value="Protein_kinase_ATP_BS"/>
</dbReference>
<evidence type="ECO:0000256" key="5">
    <source>
        <dbReference type="ARBA" id="ARBA00022840"/>
    </source>
</evidence>
<accession>A0A7S1AD06</accession>
<dbReference type="InterPro" id="IPR000719">
    <property type="entry name" value="Prot_kinase_dom"/>
</dbReference>
<feature type="region of interest" description="Disordered" evidence="7">
    <location>
        <begin position="322"/>
        <end position="376"/>
    </location>
</feature>
<dbReference type="AlphaFoldDB" id="A0A7S1AD06"/>
<evidence type="ECO:0000256" key="2">
    <source>
        <dbReference type="ARBA" id="ARBA00022679"/>
    </source>
</evidence>
<dbReference type="PROSITE" id="PS00108">
    <property type="entry name" value="PROTEIN_KINASE_ST"/>
    <property type="match status" value="1"/>
</dbReference>
<feature type="compositionally biased region" description="Low complexity" evidence="7">
    <location>
        <begin position="156"/>
        <end position="166"/>
    </location>
</feature>
<feature type="binding site" evidence="6">
    <location>
        <position position="447"/>
    </location>
    <ligand>
        <name>ATP</name>
        <dbReference type="ChEBI" id="CHEBI:30616"/>
    </ligand>
</feature>
<reference evidence="9" key="1">
    <citation type="submission" date="2021-01" db="EMBL/GenBank/DDBJ databases">
        <authorList>
            <person name="Corre E."/>
            <person name="Pelletier E."/>
            <person name="Niang G."/>
            <person name="Scheremetjew M."/>
            <person name="Finn R."/>
            <person name="Kale V."/>
            <person name="Holt S."/>
            <person name="Cochrane G."/>
            <person name="Meng A."/>
            <person name="Brown T."/>
            <person name="Cohen L."/>
        </authorList>
    </citation>
    <scope>NUCLEOTIDE SEQUENCE</scope>
</reference>
<feature type="region of interest" description="Disordered" evidence="7">
    <location>
        <begin position="151"/>
        <end position="199"/>
    </location>
</feature>
<evidence type="ECO:0000256" key="4">
    <source>
        <dbReference type="ARBA" id="ARBA00022777"/>
    </source>
</evidence>
<dbReference type="Gene3D" id="3.30.200.20">
    <property type="entry name" value="Phosphorylase Kinase, domain 1"/>
    <property type="match status" value="1"/>
</dbReference>
<keyword evidence="2" id="KW-0808">Transferase</keyword>
<keyword evidence="4" id="KW-0418">Kinase</keyword>
<organism evidence="9">
    <name type="scientific">Noctiluca scintillans</name>
    <name type="common">Sea sparkle</name>
    <name type="synonym">Red tide dinoflagellate</name>
    <dbReference type="NCBI Taxonomy" id="2966"/>
    <lineage>
        <taxon>Eukaryota</taxon>
        <taxon>Sar</taxon>
        <taxon>Alveolata</taxon>
        <taxon>Dinophyceae</taxon>
        <taxon>Noctilucales</taxon>
        <taxon>Noctilucaceae</taxon>
        <taxon>Noctiluca</taxon>
    </lineage>
</organism>
<dbReference type="InterPro" id="IPR001245">
    <property type="entry name" value="Ser-Thr/Tyr_kinase_cat_dom"/>
</dbReference>
<proteinExistence type="predicted"/>
<dbReference type="PROSITE" id="PS50011">
    <property type="entry name" value="PROTEIN_KINASE_DOM"/>
    <property type="match status" value="1"/>
</dbReference>
<evidence type="ECO:0000256" key="3">
    <source>
        <dbReference type="ARBA" id="ARBA00022741"/>
    </source>
</evidence>
<dbReference type="SMART" id="SM00220">
    <property type="entry name" value="S_TKc"/>
    <property type="match status" value="1"/>
</dbReference>
<dbReference type="InterPro" id="IPR011009">
    <property type="entry name" value="Kinase-like_dom_sf"/>
</dbReference>
<feature type="compositionally biased region" description="Low complexity" evidence="7">
    <location>
        <begin position="29"/>
        <end position="71"/>
    </location>
</feature>
<name>A0A7S1AD06_NOCSC</name>
<feature type="domain" description="Protein kinase" evidence="8">
    <location>
        <begin position="420"/>
        <end position="683"/>
    </location>
</feature>
<dbReference type="CDD" id="cd13999">
    <property type="entry name" value="STKc_MAP3K-like"/>
    <property type="match status" value="1"/>
</dbReference>
<evidence type="ECO:0000256" key="1">
    <source>
        <dbReference type="ARBA" id="ARBA00022527"/>
    </source>
</evidence>
<evidence type="ECO:0000313" key="9">
    <source>
        <dbReference type="EMBL" id="CAD8850167.1"/>
    </source>
</evidence>
<feature type="region of interest" description="Disordered" evidence="7">
    <location>
        <begin position="211"/>
        <end position="289"/>
    </location>
</feature>
<keyword evidence="5 6" id="KW-0067">ATP-binding</keyword>